<feature type="region of interest" description="Disordered" evidence="1">
    <location>
        <begin position="178"/>
        <end position="223"/>
    </location>
</feature>
<accession>A0A8X6X6V6</accession>
<dbReference type="AlphaFoldDB" id="A0A8X6X6V6"/>
<evidence type="ECO:0000313" key="3">
    <source>
        <dbReference type="Proteomes" id="UP000886998"/>
    </source>
</evidence>
<gene>
    <name evidence="2" type="primary">AVEN_249099_1</name>
    <name evidence="2" type="ORF">TNIN_278411</name>
</gene>
<reference evidence="2" key="1">
    <citation type="submission" date="2020-08" db="EMBL/GenBank/DDBJ databases">
        <title>Multicomponent nature underlies the extraordinary mechanical properties of spider dragline silk.</title>
        <authorList>
            <person name="Kono N."/>
            <person name="Nakamura H."/>
            <person name="Mori M."/>
            <person name="Yoshida Y."/>
            <person name="Ohtoshi R."/>
            <person name="Malay A.D."/>
            <person name="Moran D.A.P."/>
            <person name="Tomita M."/>
            <person name="Numata K."/>
            <person name="Arakawa K."/>
        </authorList>
    </citation>
    <scope>NUCLEOTIDE SEQUENCE</scope>
</reference>
<dbReference type="OrthoDB" id="5986605at2759"/>
<comment type="caution">
    <text evidence="2">The sequence shown here is derived from an EMBL/GenBank/DDBJ whole genome shotgun (WGS) entry which is preliminary data.</text>
</comment>
<proteinExistence type="predicted"/>
<sequence>MDAISRRYRKPKGRPSKRRSLCASKVQKRWGKNHMQSDFDSTVCAKNSDILLAENLIIMHTENSISDEGSDAGENEQYLNASARKFQMFPSTSTSTFCPSEKSTYVLMNNDMWSSLLCNIKCDECDMCSLDVECNGAYGFSSKIELKCEYNFGCFNSLSIEHNELSAVSVDISHKRDKRRLAQSEKKNSSDWKKKRMNNKLAKSSKITRNIKKEGETYGSGKF</sequence>
<evidence type="ECO:0000313" key="2">
    <source>
        <dbReference type="EMBL" id="GFY48128.1"/>
    </source>
</evidence>
<feature type="compositionally biased region" description="Basic and acidic residues" evidence="1">
    <location>
        <begin position="180"/>
        <end position="192"/>
    </location>
</feature>
<evidence type="ECO:0000256" key="1">
    <source>
        <dbReference type="SAM" id="MobiDB-lite"/>
    </source>
</evidence>
<name>A0A8X6X6V6_9ARAC</name>
<feature type="region of interest" description="Disordered" evidence="1">
    <location>
        <begin position="1"/>
        <end position="21"/>
    </location>
</feature>
<protein>
    <submittedName>
        <fullName evidence="2">Uncharacterized protein</fullName>
    </submittedName>
</protein>
<dbReference type="EMBL" id="BMAV01006319">
    <property type="protein sequence ID" value="GFY48128.1"/>
    <property type="molecule type" value="Genomic_DNA"/>
</dbReference>
<dbReference type="Proteomes" id="UP000886998">
    <property type="component" value="Unassembled WGS sequence"/>
</dbReference>
<keyword evidence="3" id="KW-1185">Reference proteome</keyword>
<organism evidence="2 3">
    <name type="scientific">Trichonephila inaurata madagascariensis</name>
    <dbReference type="NCBI Taxonomy" id="2747483"/>
    <lineage>
        <taxon>Eukaryota</taxon>
        <taxon>Metazoa</taxon>
        <taxon>Ecdysozoa</taxon>
        <taxon>Arthropoda</taxon>
        <taxon>Chelicerata</taxon>
        <taxon>Arachnida</taxon>
        <taxon>Araneae</taxon>
        <taxon>Araneomorphae</taxon>
        <taxon>Entelegynae</taxon>
        <taxon>Araneoidea</taxon>
        <taxon>Nephilidae</taxon>
        <taxon>Trichonephila</taxon>
        <taxon>Trichonephila inaurata</taxon>
    </lineage>
</organism>